<keyword evidence="3" id="KW-1185">Reference proteome</keyword>
<feature type="non-terminal residue" evidence="2">
    <location>
        <position position="111"/>
    </location>
</feature>
<dbReference type="Proteomes" id="UP000747542">
    <property type="component" value="Unassembled WGS sequence"/>
</dbReference>
<accession>A0A8J5ML43</accession>
<dbReference type="EMBL" id="JAHLQT010042496">
    <property type="protein sequence ID" value="KAG7155225.1"/>
    <property type="molecule type" value="Genomic_DNA"/>
</dbReference>
<sequence length="111" mass="11754">MYVTSLLGLFIVLASSGVAKAASPSGAYIITTPWGGSVQVVDGQNANVTQAQLSWVVDEARRLRQVSWCDGGGGERRPEAFSSLAELFVKGRPWCGRRGFSLSPALSPRAA</sequence>
<reference evidence="2" key="1">
    <citation type="journal article" date="2021" name="Sci. Adv.">
        <title>The American lobster genome reveals insights on longevity, neural, and immune adaptations.</title>
        <authorList>
            <person name="Polinski J.M."/>
            <person name="Zimin A.V."/>
            <person name="Clark K.F."/>
            <person name="Kohn A.B."/>
            <person name="Sadowski N."/>
            <person name="Timp W."/>
            <person name="Ptitsyn A."/>
            <person name="Khanna P."/>
            <person name="Romanova D.Y."/>
            <person name="Williams P."/>
            <person name="Greenwood S.J."/>
            <person name="Moroz L.L."/>
            <person name="Walt D.R."/>
            <person name="Bodnar A.G."/>
        </authorList>
    </citation>
    <scope>NUCLEOTIDE SEQUENCE</scope>
    <source>
        <strain evidence="2">GMGI-L3</strain>
    </source>
</reference>
<evidence type="ECO:0000313" key="3">
    <source>
        <dbReference type="Proteomes" id="UP000747542"/>
    </source>
</evidence>
<gene>
    <name evidence="2" type="ORF">Hamer_G031782</name>
</gene>
<feature type="signal peptide" evidence="1">
    <location>
        <begin position="1"/>
        <end position="21"/>
    </location>
</feature>
<evidence type="ECO:0000313" key="2">
    <source>
        <dbReference type="EMBL" id="KAG7155225.1"/>
    </source>
</evidence>
<organism evidence="2 3">
    <name type="scientific">Homarus americanus</name>
    <name type="common">American lobster</name>
    <dbReference type="NCBI Taxonomy" id="6706"/>
    <lineage>
        <taxon>Eukaryota</taxon>
        <taxon>Metazoa</taxon>
        <taxon>Ecdysozoa</taxon>
        <taxon>Arthropoda</taxon>
        <taxon>Crustacea</taxon>
        <taxon>Multicrustacea</taxon>
        <taxon>Malacostraca</taxon>
        <taxon>Eumalacostraca</taxon>
        <taxon>Eucarida</taxon>
        <taxon>Decapoda</taxon>
        <taxon>Pleocyemata</taxon>
        <taxon>Astacidea</taxon>
        <taxon>Nephropoidea</taxon>
        <taxon>Nephropidae</taxon>
        <taxon>Homarus</taxon>
    </lineage>
</organism>
<feature type="chain" id="PRO_5035261376" evidence="1">
    <location>
        <begin position="22"/>
        <end position="111"/>
    </location>
</feature>
<dbReference type="AlphaFoldDB" id="A0A8J5ML43"/>
<protein>
    <submittedName>
        <fullName evidence="2">Uncharacterized protein</fullName>
    </submittedName>
</protein>
<name>A0A8J5ML43_HOMAM</name>
<evidence type="ECO:0000256" key="1">
    <source>
        <dbReference type="SAM" id="SignalP"/>
    </source>
</evidence>
<proteinExistence type="predicted"/>
<comment type="caution">
    <text evidence="2">The sequence shown here is derived from an EMBL/GenBank/DDBJ whole genome shotgun (WGS) entry which is preliminary data.</text>
</comment>
<keyword evidence="1" id="KW-0732">Signal</keyword>